<reference evidence="8" key="2">
    <citation type="journal article" date="2021" name="PeerJ">
        <title>Extensive microbial diversity within the chicken gut microbiome revealed by metagenomics and culture.</title>
        <authorList>
            <person name="Gilroy R."/>
            <person name="Ravi A."/>
            <person name="Getino M."/>
            <person name="Pursley I."/>
            <person name="Horton D.L."/>
            <person name="Alikhan N.F."/>
            <person name="Baker D."/>
            <person name="Gharbi K."/>
            <person name="Hall N."/>
            <person name="Watson M."/>
            <person name="Adriaenssens E.M."/>
            <person name="Foster-Nyarko E."/>
            <person name="Jarju S."/>
            <person name="Secka A."/>
            <person name="Antonio M."/>
            <person name="Oren A."/>
            <person name="Chaudhuri R.R."/>
            <person name="La Ragione R."/>
            <person name="Hildebrand F."/>
            <person name="Pallen M.J."/>
        </authorList>
    </citation>
    <scope>NUCLEOTIDE SEQUENCE</scope>
    <source>
        <strain evidence="8">ChiGjej1B1-22543</strain>
    </source>
</reference>
<sequence length="255" mass="28301">MDLPRFGLGTWMMKDEDVLSAIPTAYKLGYRLFDCAQAYDNEEALGKAIKGLDRGSVFLSTKVAAEIKSYDGAKKSIEESLRKLDTPYIDLLLIHAPAPWAIMYDPNRGDFHQENLEVYKAMEEAVREGKVAHIGVSNFSIADLENILAHCSIKPYVNQICCHAHNVDRDLLEFCKGKGIKIEAYSPLGHGKLLSDECLQKMAKEHGVPLTTLAMSFLAQIGTTPICKATSEEHLRENIPADLDLSADEVFDLLS</sequence>
<dbReference type="Gene3D" id="3.20.20.100">
    <property type="entry name" value="NADP-dependent oxidoreductase domain"/>
    <property type="match status" value="1"/>
</dbReference>
<evidence type="ECO:0000259" key="7">
    <source>
        <dbReference type="Pfam" id="PF00248"/>
    </source>
</evidence>
<evidence type="ECO:0000256" key="4">
    <source>
        <dbReference type="PIRSR" id="PIRSR000097-1"/>
    </source>
</evidence>
<proteinExistence type="inferred from homology"/>
<dbReference type="GO" id="GO:0016616">
    <property type="term" value="F:oxidoreductase activity, acting on the CH-OH group of donors, NAD or NADP as acceptor"/>
    <property type="evidence" value="ECO:0007669"/>
    <property type="project" value="UniProtKB-ARBA"/>
</dbReference>
<evidence type="ECO:0000313" key="9">
    <source>
        <dbReference type="Proteomes" id="UP000824070"/>
    </source>
</evidence>
<feature type="site" description="Lowers pKa of active site Tyr" evidence="6">
    <location>
        <position position="62"/>
    </location>
</feature>
<dbReference type="PRINTS" id="PR00069">
    <property type="entry name" value="ALDKETRDTASE"/>
</dbReference>
<evidence type="ECO:0000256" key="6">
    <source>
        <dbReference type="PIRSR" id="PIRSR000097-3"/>
    </source>
</evidence>
<evidence type="ECO:0000256" key="3">
    <source>
        <dbReference type="ARBA" id="ARBA00023002"/>
    </source>
</evidence>
<keyword evidence="3" id="KW-0560">Oxidoreductase</keyword>
<dbReference type="EMBL" id="DVMV01000031">
    <property type="protein sequence ID" value="HIU45464.1"/>
    <property type="molecule type" value="Genomic_DNA"/>
</dbReference>
<dbReference type="InterPro" id="IPR020471">
    <property type="entry name" value="AKR"/>
</dbReference>
<evidence type="ECO:0000256" key="2">
    <source>
        <dbReference type="ARBA" id="ARBA00022857"/>
    </source>
</evidence>
<dbReference type="CDD" id="cd19071">
    <property type="entry name" value="AKR_AKR1-5-like"/>
    <property type="match status" value="1"/>
</dbReference>
<dbReference type="SUPFAM" id="SSF51430">
    <property type="entry name" value="NAD(P)-linked oxidoreductase"/>
    <property type="match status" value="1"/>
</dbReference>
<comment type="similarity">
    <text evidence="1">Belongs to the aldo/keto reductase family.</text>
</comment>
<organism evidence="8 9">
    <name type="scientific">Candidatus Alloenteromonas pullicola</name>
    <dbReference type="NCBI Taxonomy" id="2840784"/>
    <lineage>
        <taxon>Bacteria</taxon>
        <taxon>Bacillati</taxon>
        <taxon>Bacillota</taxon>
        <taxon>Bacillota incertae sedis</taxon>
        <taxon>Candidatus Alloenteromonas</taxon>
    </lineage>
</organism>
<evidence type="ECO:0000313" key="8">
    <source>
        <dbReference type="EMBL" id="HIU45464.1"/>
    </source>
</evidence>
<dbReference type="InterPro" id="IPR036812">
    <property type="entry name" value="NAD(P)_OxRdtase_dom_sf"/>
</dbReference>
<evidence type="ECO:0000256" key="5">
    <source>
        <dbReference type="PIRSR" id="PIRSR000097-2"/>
    </source>
</evidence>
<evidence type="ECO:0000256" key="1">
    <source>
        <dbReference type="ARBA" id="ARBA00007905"/>
    </source>
</evidence>
<dbReference type="PROSITE" id="PS00798">
    <property type="entry name" value="ALDOKETO_REDUCTASE_1"/>
    <property type="match status" value="1"/>
</dbReference>
<name>A0A9D1LP39_9FIRM</name>
<comment type="caution">
    <text evidence="8">The sequence shown here is derived from an EMBL/GenBank/DDBJ whole genome shotgun (WGS) entry which is preliminary data.</text>
</comment>
<feature type="domain" description="NADP-dependent oxidoreductase" evidence="7">
    <location>
        <begin position="7"/>
        <end position="249"/>
    </location>
</feature>
<dbReference type="InterPro" id="IPR018170">
    <property type="entry name" value="Aldo/ket_reductase_CS"/>
</dbReference>
<dbReference type="Proteomes" id="UP000824070">
    <property type="component" value="Unassembled WGS sequence"/>
</dbReference>
<keyword evidence="2" id="KW-0521">NADP</keyword>
<gene>
    <name evidence="8" type="ORF">IAC52_04120</name>
</gene>
<accession>A0A9D1LP39</accession>
<protein>
    <submittedName>
        <fullName evidence="8">Aldo/keto reductase</fullName>
    </submittedName>
</protein>
<dbReference type="Pfam" id="PF00248">
    <property type="entry name" value="Aldo_ket_red"/>
    <property type="match status" value="1"/>
</dbReference>
<dbReference type="PANTHER" id="PTHR43827:SF3">
    <property type="entry name" value="NADP-DEPENDENT OXIDOREDUCTASE DOMAIN-CONTAINING PROTEIN"/>
    <property type="match status" value="1"/>
</dbReference>
<reference evidence="8" key="1">
    <citation type="submission" date="2020-10" db="EMBL/GenBank/DDBJ databases">
        <authorList>
            <person name="Gilroy R."/>
        </authorList>
    </citation>
    <scope>NUCLEOTIDE SEQUENCE</scope>
    <source>
        <strain evidence="8">ChiGjej1B1-22543</strain>
    </source>
</reference>
<dbReference type="PANTHER" id="PTHR43827">
    <property type="entry name" value="2,5-DIKETO-D-GLUCONIC ACID REDUCTASE"/>
    <property type="match status" value="1"/>
</dbReference>
<dbReference type="PIRSF" id="PIRSF000097">
    <property type="entry name" value="AKR"/>
    <property type="match status" value="1"/>
</dbReference>
<dbReference type="InterPro" id="IPR023210">
    <property type="entry name" value="NADP_OxRdtase_dom"/>
</dbReference>
<dbReference type="AlphaFoldDB" id="A0A9D1LP39"/>
<feature type="binding site" evidence="5">
    <location>
        <position position="95"/>
    </location>
    <ligand>
        <name>substrate</name>
    </ligand>
</feature>
<feature type="active site" description="Proton donor" evidence="4">
    <location>
        <position position="39"/>
    </location>
</feature>